<dbReference type="Proteomes" id="UP000004095">
    <property type="component" value="Unassembled WGS sequence"/>
</dbReference>
<dbReference type="eggNOG" id="COG3500">
    <property type="taxonomic scope" value="Bacteria"/>
</dbReference>
<organism evidence="1 2">
    <name type="scientific">Microscilla marina ATCC 23134</name>
    <dbReference type="NCBI Taxonomy" id="313606"/>
    <lineage>
        <taxon>Bacteria</taxon>
        <taxon>Pseudomonadati</taxon>
        <taxon>Bacteroidota</taxon>
        <taxon>Cytophagia</taxon>
        <taxon>Cytophagales</taxon>
        <taxon>Microscillaceae</taxon>
        <taxon>Microscilla</taxon>
    </lineage>
</organism>
<accession>A1ZLI1</accession>
<sequence length="360" mass="41068">MAYINKVKITIAEKYQIRSVNSIKIQSNWKNIAETCEVKIPNLEKYLNRIGSKTFKAGDKVKVELSMATSFNNDNFNPEFEGYIDRVQFSTPFTLFCENEAYIWKRKPSITKFYKEITINDLLKELFGDAVVLTESIPKLTLQKFKIEGATPYKVIKELKKSYFITAYFRGNKLLVGSDYVTELNTPTHVYHLDGDRGNIVKENLLFRSKDTIKLKAKAVSILRNGKKIEVSVGDPDGEERTLHFKYIEDEKVLKKLAKAKLEKLKQDTLEGAIETFGLPYVKHSHLAKLKSVKYGQKNGTFFIDGVDTSFSTEGFRRNVKLGKLMILDDLLPRGESGFVDSLPENIPSIIDNDSTPDFT</sequence>
<dbReference type="OrthoDB" id="1065075at2"/>
<evidence type="ECO:0000313" key="1">
    <source>
        <dbReference type="EMBL" id="EAY28735.1"/>
    </source>
</evidence>
<name>A1ZLI1_MICM2</name>
<keyword evidence="2" id="KW-1185">Reference proteome</keyword>
<evidence type="ECO:0000313" key="2">
    <source>
        <dbReference type="Proteomes" id="UP000004095"/>
    </source>
</evidence>
<dbReference type="RefSeq" id="WP_002697468.1">
    <property type="nucleotide sequence ID" value="NZ_AAWS01000014.1"/>
</dbReference>
<reference evidence="1 2" key="1">
    <citation type="submission" date="2007-01" db="EMBL/GenBank/DDBJ databases">
        <authorList>
            <person name="Haygood M."/>
            <person name="Podell S."/>
            <person name="Anderson C."/>
            <person name="Hopkinson B."/>
            <person name="Roe K."/>
            <person name="Barbeau K."/>
            <person name="Gaasterland T."/>
            <person name="Ferriera S."/>
            <person name="Johnson J."/>
            <person name="Kravitz S."/>
            <person name="Beeson K."/>
            <person name="Sutton G."/>
            <person name="Rogers Y.-H."/>
            <person name="Friedman R."/>
            <person name="Frazier M."/>
            <person name="Venter J.C."/>
        </authorList>
    </citation>
    <scope>NUCLEOTIDE SEQUENCE [LARGE SCALE GENOMIC DNA]</scope>
    <source>
        <strain evidence="1 2">ATCC 23134</strain>
    </source>
</reference>
<proteinExistence type="predicted"/>
<dbReference type="EMBL" id="AAWS01000014">
    <property type="protein sequence ID" value="EAY28735.1"/>
    <property type="molecule type" value="Genomic_DNA"/>
</dbReference>
<dbReference type="AlphaFoldDB" id="A1ZLI1"/>
<protein>
    <submittedName>
        <fullName evidence="1">Uncharacterized protein</fullName>
    </submittedName>
</protein>
<gene>
    <name evidence="1" type="ORF">M23134_07833</name>
</gene>
<comment type="caution">
    <text evidence="1">The sequence shown here is derived from an EMBL/GenBank/DDBJ whole genome shotgun (WGS) entry which is preliminary data.</text>
</comment>